<dbReference type="InterPro" id="IPR017938">
    <property type="entry name" value="Riboflavin_synthase-like_b-brl"/>
</dbReference>
<comment type="function">
    <text evidence="2">NQR complex catalyzes the reduction of ubiquinone-1 to ubiquinol by two successive reactions, coupled with the transport of Na(+) ions from the cytoplasm to the periplasm. The first step is catalyzed by NqrF, which accepts electrons from NADH and reduces ubiquinone-1 to ubisemiquinone by a one-electron transfer pathway.</text>
</comment>
<evidence type="ECO:0000256" key="14">
    <source>
        <dbReference type="ARBA" id="ARBA00022827"/>
    </source>
</evidence>
<keyword evidence="22" id="KW-0472">Membrane</keyword>
<evidence type="ECO:0000256" key="13">
    <source>
        <dbReference type="ARBA" id="ARBA00022723"/>
    </source>
</evidence>
<keyword evidence="17" id="KW-0411">Iron-sulfur</keyword>
<evidence type="ECO:0000256" key="9">
    <source>
        <dbReference type="ARBA" id="ARBA00022475"/>
    </source>
</evidence>
<dbReference type="Proteomes" id="UP001549164">
    <property type="component" value="Unassembled WGS sequence"/>
</dbReference>
<evidence type="ECO:0000313" key="29">
    <source>
        <dbReference type="EMBL" id="MET3598089.1"/>
    </source>
</evidence>
<evidence type="ECO:0000256" key="23">
    <source>
        <dbReference type="ARBA" id="ARBA00023201"/>
    </source>
</evidence>
<evidence type="ECO:0000256" key="8">
    <source>
        <dbReference type="ARBA" id="ARBA00022448"/>
    </source>
</evidence>
<evidence type="ECO:0000256" key="20">
    <source>
        <dbReference type="ARBA" id="ARBA00023065"/>
    </source>
</evidence>
<dbReference type="InterPro" id="IPR001041">
    <property type="entry name" value="2Fe-2S_ferredoxin-type"/>
</dbReference>
<dbReference type="SUPFAM" id="SSF52343">
    <property type="entry name" value="Ferredoxin reductase-like, C-terminal NADP-linked domain"/>
    <property type="match status" value="1"/>
</dbReference>
<feature type="domain" description="FAD-binding FR-type" evidence="28">
    <location>
        <begin position="129"/>
        <end position="272"/>
    </location>
</feature>
<comment type="catalytic activity">
    <reaction evidence="26">
        <text>a ubiquinone + n Na(+)(in) + NADH + H(+) = a ubiquinol + n Na(+)(out) + NAD(+)</text>
        <dbReference type="Rhea" id="RHEA:47748"/>
        <dbReference type="Rhea" id="RHEA-COMP:9565"/>
        <dbReference type="Rhea" id="RHEA-COMP:9566"/>
        <dbReference type="ChEBI" id="CHEBI:15378"/>
        <dbReference type="ChEBI" id="CHEBI:16389"/>
        <dbReference type="ChEBI" id="CHEBI:17976"/>
        <dbReference type="ChEBI" id="CHEBI:29101"/>
        <dbReference type="ChEBI" id="CHEBI:57540"/>
        <dbReference type="ChEBI" id="CHEBI:57945"/>
        <dbReference type="EC" id="7.2.1.1"/>
    </reaction>
</comment>
<organism evidence="29 30">
    <name type="scientific">Martelella mangrovi</name>
    <dbReference type="NCBI Taxonomy" id="1397477"/>
    <lineage>
        <taxon>Bacteria</taxon>
        <taxon>Pseudomonadati</taxon>
        <taxon>Pseudomonadota</taxon>
        <taxon>Alphaproteobacteria</taxon>
        <taxon>Hyphomicrobiales</taxon>
        <taxon>Aurantimonadaceae</taxon>
        <taxon>Martelella</taxon>
    </lineage>
</organism>
<dbReference type="InterPro" id="IPR039261">
    <property type="entry name" value="FNR_nucleotide-bd"/>
</dbReference>
<evidence type="ECO:0000256" key="22">
    <source>
        <dbReference type="ARBA" id="ARBA00023136"/>
    </source>
</evidence>
<dbReference type="EC" id="7.2.1.1" evidence="6"/>
<evidence type="ECO:0000256" key="5">
    <source>
        <dbReference type="ARBA" id="ARBA00011309"/>
    </source>
</evidence>
<dbReference type="Gene3D" id="3.40.50.80">
    <property type="entry name" value="Nucleotide-binding domain of ferredoxin-NADP reductase (FNR) module"/>
    <property type="match status" value="1"/>
</dbReference>
<dbReference type="PROSITE" id="PS51384">
    <property type="entry name" value="FAD_FR"/>
    <property type="match status" value="1"/>
</dbReference>
<evidence type="ECO:0000256" key="6">
    <source>
        <dbReference type="ARBA" id="ARBA00013099"/>
    </source>
</evidence>
<evidence type="ECO:0000256" key="11">
    <source>
        <dbReference type="ARBA" id="ARBA00022630"/>
    </source>
</evidence>
<sequence>MNEIAVGAIVIIGLVLVLTLALLITRARLIPAEALMVKVNDTMEIEANRGDRLLGVLHGAGIGIPAACGGSGTCGLCRVQVEGEGAGEAQATERGVLSAAERKAHMRLACQTALRGPCSVTVPQDFVGATGFTCRVVSNEMKAPLIRELVLQLPEGQPFDFVAGGFMQLTAPAYGLDFRDIDIDPPFREPWRVSGWSDMTSYAEKSVTRAYSIACRPEDARQERAVFNIRLAAPPPGREQEIPPGIVSSWLFALKPGDEVEASGPFGEFEVQPTEREMVFIGGGVGMAPLRAMIHDQIGKNTQRRMRYFYGARSVADLFYVEEFEKIAAEHDNFSWTPALSDPAPGDRWTGASGFIHDVVRAELSRHPAPEDCEYYMCGPPVMISAVISTLHRLGVESKSIFYDDFGV</sequence>
<evidence type="ECO:0000313" key="30">
    <source>
        <dbReference type="Proteomes" id="UP001549164"/>
    </source>
</evidence>
<evidence type="ECO:0000256" key="26">
    <source>
        <dbReference type="ARBA" id="ARBA00048891"/>
    </source>
</evidence>
<evidence type="ECO:0000256" key="15">
    <source>
        <dbReference type="ARBA" id="ARBA00022967"/>
    </source>
</evidence>
<keyword evidence="8" id="KW-0813">Transport</keyword>
<dbReference type="Pfam" id="PF00111">
    <property type="entry name" value="Fer2"/>
    <property type="match status" value="1"/>
</dbReference>
<accession>A0ABV2I664</accession>
<dbReference type="SUPFAM" id="SSF63380">
    <property type="entry name" value="Riboflavin synthase domain-like"/>
    <property type="match status" value="1"/>
</dbReference>
<evidence type="ECO:0000256" key="10">
    <source>
        <dbReference type="ARBA" id="ARBA00022519"/>
    </source>
</evidence>
<keyword evidence="30" id="KW-1185">Reference proteome</keyword>
<dbReference type="GO" id="GO:0016491">
    <property type="term" value="F:oxidoreductase activity"/>
    <property type="evidence" value="ECO:0007669"/>
    <property type="project" value="UniProtKB-KW"/>
</dbReference>
<dbReference type="InterPro" id="IPR001433">
    <property type="entry name" value="OxRdtase_FAD/NAD-bd"/>
</dbReference>
<dbReference type="InterPro" id="IPR017927">
    <property type="entry name" value="FAD-bd_FR_type"/>
</dbReference>
<evidence type="ECO:0000256" key="17">
    <source>
        <dbReference type="ARBA" id="ARBA00023014"/>
    </source>
</evidence>
<evidence type="ECO:0000256" key="18">
    <source>
        <dbReference type="ARBA" id="ARBA00023027"/>
    </source>
</evidence>
<dbReference type="CDD" id="cd00207">
    <property type="entry name" value="fer2"/>
    <property type="match status" value="1"/>
</dbReference>
<evidence type="ECO:0000256" key="4">
    <source>
        <dbReference type="ARBA" id="ARBA00005570"/>
    </source>
</evidence>
<evidence type="ECO:0000256" key="12">
    <source>
        <dbReference type="ARBA" id="ARBA00022714"/>
    </source>
</evidence>
<reference evidence="29 30" key="1">
    <citation type="submission" date="2024-06" db="EMBL/GenBank/DDBJ databases">
        <title>Genomic Encyclopedia of Type Strains, Phase IV (KMG-IV): sequencing the most valuable type-strain genomes for metagenomic binning, comparative biology and taxonomic classification.</title>
        <authorList>
            <person name="Goeker M."/>
        </authorList>
    </citation>
    <scope>NUCLEOTIDE SEQUENCE [LARGE SCALE GENOMIC DNA]</scope>
    <source>
        <strain evidence="29 30">DSM 28102</strain>
    </source>
</reference>
<dbReference type="NCBIfam" id="TIGR01941">
    <property type="entry name" value="nqrF"/>
    <property type="match status" value="1"/>
</dbReference>
<evidence type="ECO:0000256" key="2">
    <source>
        <dbReference type="ARBA" id="ARBA00002972"/>
    </source>
</evidence>
<keyword evidence="19" id="KW-0915">Sodium</keyword>
<dbReference type="Gene3D" id="3.10.20.30">
    <property type="match status" value="1"/>
</dbReference>
<evidence type="ECO:0000256" key="7">
    <source>
        <dbReference type="ARBA" id="ARBA00019729"/>
    </source>
</evidence>
<name>A0ABV2I664_9HYPH</name>
<evidence type="ECO:0000259" key="27">
    <source>
        <dbReference type="PROSITE" id="PS51085"/>
    </source>
</evidence>
<dbReference type="InterPro" id="IPR001709">
    <property type="entry name" value="Flavoprot_Pyr_Nucl_cyt_Rdtase"/>
</dbReference>
<evidence type="ECO:0000256" key="16">
    <source>
        <dbReference type="ARBA" id="ARBA00023004"/>
    </source>
</evidence>
<keyword evidence="10" id="KW-0997">Cell inner membrane</keyword>
<dbReference type="Pfam" id="PF00175">
    <property type="entry name" value="NAD_binding_1"/>
    <property type="match status" value="1"/>
</dbReference>
<keyword evidence="11" id="KW-0285">Flavoprotein</keyword>
<keyword evidence="18" id="KW-0520">NAD</keyword>
<gene>
    <name evidence="29" type="ORF">ABID12_000010</name>
</gene>
<keyword evidence="14" id="KW-0274">FAD</keyword>
<evidence type="ECO:0000256" key="24">
    <source>
        <dbReference type="ARBA" id="ARBA00030032"/>
    </source>
</evidence>
<dbReference type="InterPro" id="IPR012675">
    <property type="entry name" value="Beta-grasp_dom_sf"/>
</dbReference>
<keyword evidence="21" id="KW-0830">Ubiquinone</keyword>
<keyword evidence="15" id="KW-1278">Translocase</keyword>
<dbReference type="EMBL" id="JBEPLY010000001">
    <property type="protein sequence ID" value="MET3598089.1"/>
    <property type="molecule type" value="Genomic_DNA"/>
</dbReference>
<keyword evidence="29" id="KW-0560">Oxidoreductase</keyword>
<evidence type="ECO:0000256" key="21">
    <source>
        <dbReference type="ARBA" id="ARBA00023075"/>
    </source>
</evidence>
<dbReference type="SUPFAM" id="SSF54292">
    <property type="entry name" value="2Fe-2S ferredoxin-like"/>
    <property type="match status" value="1"/>
</dbReference>
<evidence type="ECO:0000256" key="1">
    <source>
        <dbReference type="ARBA" id="ARBA00001974"/>
    </source>
</evidence>
<evidence type="ECO:0000256" key="19">
    <source>
        <dbReference type="ARBA" id="ARBA00023053"/>
    </source>
</evidence>
<comment type="cofactor">
    <cofactor evidence="1">
        <name>FAD</name>
        <dbReference type="ChEBI" id="CHEBI:57692"/>
    </cofactor>
</comment>
<proteinExistence type="inferred from homology"/>
<keyword evidence="16" id="KW-0408">Iron</keyword>
<dbReference type="PANTHER" id="PTHR43644:SF1">
    <property type="entry name" value="NAD(P)H-FLAVIN REDUCTASE"/>
    <property type="match status" value="1"/>
</dbReference>
<evidence type="ECO:0000256" key="3">
    <source>
        <dbReference type="ARBA" id="ARBA00004533"/>
    </source>
</evidence>
<comment type="subunit">
    <text evidence="5">Composed of six subunits; NqrA, NqrB, NqrC, NqrD, NqrE and NqrF.</text>
</comment>
<evidence type="ECO:0000259" key="28">
    <source>
        <dbReference type="PROSITE" id="PS51384"/>
    </source>
</evidence>
<keyword evidence="9" id="KW-1003">Cell membrane</keyword>
<comment type="similarity">
    <text evidence="4">Belongs to the NqrF family.</text>
</comment>
<comment type="subcellular location">
    <subcellularLocation>
        <location evidence="3">Cell inner membrane</location>
    </subcellularLocation>
</comment>
<keyword evidence="23" id="KW-0739">Sodium transport</keyword>
<dbReference type="PANTHER" id="PTHR43644">
    <property type="entry name" value="NA(+)-TRANSLOCATING NADH-QUINONE REDUCTASE SUBUNIT"/>
    <property type="match status" value="1"/>
</dbReference>
<keyword evidence="13" id="KW-0479">Metal-binding</keyword>
<dbReference type="PRINTS" id="PR00371">
    <property type="entry name" value="FPNCR"/>
</dbReference>
<dbReference type="Gene3D" id="2.40.30.10">
    <property type="entry name" value="Translation factors"/>
    <property type="match status" value="1"/>
</dbReference>
<dbReference type="InterPro" id="IPR010205">
    <property type="entry name" value="NqrF"/>
</dbReference>
<protein>
    <recommendedName>
        <fullName evidence="7">Na(+)-translocating NADH-quinone reductase subunit F</fullName>
        <ecNumber evidence="6">7.2.1.1</ecNumber>
    </recommendedName>
    <alternativeName>
        <fullName evidence="25">NQR complex subunit F</fullName>
    </alternativeName>
    <alternativeName>
        <fullName evidence="24">NQR-1 subunit F</fullName>
    </alternativeName>
</protein>
<keyword evidence="12" id="KW-0001">2Fe-2S</keyword>
<feature type="domain" description="2Fe-2S ferredoxin-type" evidence="27">
    <location>
        <begin position="33"/>
        <end position="126"/>
    </location>
</feature>
<comment type="caution">
    <text evidence="29">The sequence shown here is derived from an EMBL/GenBank/DDBJ whole genome shotgun (WGS) entry which is preliminary data.</text>
</comment>
<dbReference type="PROSITE" id="PS51085">
    <property type="entry name" value="2FE2S_FER_2"/>
    <property type="match status" value="1"/>
</dbReference>
<dbReference type="RefSeq" id="WP_106309408.1">
    <property type="nucleotide sequence ID" value="NZ_JBEPLY010000001.1"/>
</dbReference>
<evidence type="ECO:0000256" key="25">
    <source>
        <dbReference type="ARBA" id="ARBA00030787"/>
    </source>
</evidence>
<keyword evidence="20" id="KW-0406">Ion transport</keyword>
<dbReference type="InterPro" id="IPR036010">
    <property type="entry name" value="2Fe-2S_ferredoxin-like_sf"/>
</dbReference>
<dbReference type="CDD" id="cd06188">
    <property type="entry name" value="NADH_quinone_reductase"/>
    <property type="match status" value="1"/>
</dbReference>